<dbReference type="AlphaFoldDB" id="A0A7T7CA13"/>
<evidence type="ECO:0000313" key="2">
    <source>
        <dbReference type="EMBL" id="QQK74432.1"/>
    </source>
</evidence>
<accession>A0A7T7CA13</accession>
<proteinExistence type="predicted"/>
<keyword evidence="3" id="KW-1185">Reference proteome</keyword>
<dbReference type="InterPro" id="IPR005163">
    <property type="entry name" value="Tri_helical_YiiM-like"/>
</dbReference>
<dbReference type="PANTHER" id="PTHR30212:SF2">
    <property type="entry name" value="PROTEIN YIIM"/>
    <property type="match status" value="1"/>
</dbReference>
<dbReference type="PROSITE" id="PS51340">
    <property type="entry name" value="MOSC"/>
    <property type="match status" value="1"/>
</dbReference>
<dbReference type="GO" id="GO:0030151">
    <property type="term" value="F:molybdenum ion binding"/>
    <property type="evidence" value="ECO:0007669"/>
    <property type="project" value="InterPro"/>
</dbReference>
<evidence type="ECO:0000313" key="3">
    <source>
        <dbReference type="Proteomes" id="UP000595823"/>
    </source>
</evidence>
<sequence length="236" mass="27088">MMEAYVRQLFSGKIKQLGDPNATNPMDKPWESAIFKSETEEPIWASETGLIGDEVADKKTHGGPEKAIFSYPIKHYDYWKKDLETDAIDVGGMGENFAVFDMDESSVCIGDTYRFGDALLQVSQPRRPCWKPARRFRTMDLALRIQNSGRTGWYYRVLQEGYVRAGVHFELIERPYPKWTIQACNDVMYIYKDNLQLAEKLASCELLAPNWKHTLNKRILGQSSSSEKRVYGPNKA</sequence>
<dbReference type="InterPro" id="IPR005302">
    <property type="entry name" value="MoCF_Sase_C"/>
</dbReference>
<dbReference type="Gene3D" id="2.40.33.20">
    <property type="entry name" value="PK beta-barrel domain-like"/>
    <property type="match status" value="1"/>
</dbReference>
<dbReference type="PANTHER" id="PTHR30212">
    <property type="entry name" value="PROTEIN YIIM"/>
    <property type="match status" value="1"/>
</dbReference>
<organism evidence="2 3">
    <name type="scientific">Salicibibacter cibarius</name>
    <dbReference type="NCBI Taxonomy" id="2743000"/>
    <lineage>
        <taxon>Bacteria</taxon>
        <taxon>Bacillati</taxon>
        <taxon>Bacillota</taxon>
        <taxon>Bacilli</taxon>
        <taxon>Bacillales</taxon>
        <taxon>Bacillaceae</taxon>
        <taxon>Salicibibacter</taxon>
    </lineage>
</organism>
<dbReference type="Proteomes" id="UP000595823">
    <property type="component" value="Chromosome"/>
</dbReference>
<feature type="domain" description="MOSC" evidence="1">
    <location>
        <begin position="37"/>
        <end position="172"/>
    </location>
</feature>
<dbReference type="GO" id="GO:0003824">
    <property type="term" value="F:catalytic activity"/>
    <property type="evidence" value="ECO:0007669"/>
    <property type="project" value="InterPro"/>
</dbReference>
<dbReference type="EMBL" id="CP054705">
    <property type="protein sequence ID" value="QQK74432.1"/>
    <property type="molecule type" value="Genomic_DNA"/>
</dbReference>
<dbReference type="InterPro" id="IPR052353">
    <property type="entry name" value="Benzoxazolinone_Detox_Enz"/>
</dbReference>
<dbReference type="KEGG" id="scia:HUG15_01625"/>
<dbReference type="InterPro" id="IPR011037">
    <property type="entry name" value="Pyrv_Knase-like_insert_dom_sf"/>
</dbReference>
<dbReference type="Pfam" id="PF03473">
    <property type="entry name" value="MOSC"/>
    <property type="match status" value="1"/>
</dbReference>
<reference evidence="2 3" key="1">
    <citation type="submission" date="2020-06" db="EMBL/GenBank/DDBJ databases">
        <title>Genomic analysis of Salicibibacter sp. NKC5-3.</title>
        <authorList>
            <person name="Oh Y.J."/>
        </authorList>
    </citation>
    <scope>NUCLEOTIDE SEQUENCE [LARGE SCALE GENOMIC DNA]</scope>
    <source>
        <strain evidence="2 3">NKC5-3</strain>
    </source>
</reference>
<dbReference type="Pfam" id="PF03475">
    <property type="entry name" value="YiiM_3-alpha"/>
    <property type="match status" value="1"/>
</dbReference>
<evidence type="ECO:0000259" key="1">
    <source>
        <dbReference type="PROSITE" id="PS51340"/>
    </source>
</evidence>
<dbReference type="GO" id="GO:0030170">
    <property type="term" value="F:pyridoxal phosphate binding"/>
    <property type="evidence" value="ECO:0007669"/>
    <property type="project" value="InterPro"/>
</dbReference>
<gene>
    <name evidence="2" type="ORF">HUG15_01625</name>
</gene>
<name>A0A7T7CA13_9BACI</name>
<dbReference type="SUPFAM" id="SSF50800">
    <property type="entry name" value="PK beta-barrel domain-like"/>
    <property type="match status" value="1"/>
</dbReference>
<protein>
    <submittedName>
        <fullName evidence="2">MOSC domain-containing protein</fullName>
    </submittedName>
</protein>